<feature type="domain" description="NodB homology" evidence="2">
    <location>
        <begin position="364"/>
        <end position="493"/>
    </location>
</feature>
<dbReference type="CDD" id="cd10938">
    <property type="entry name" value="CE4_HpPgdA_like"/>
    <property type="match status" value="1"/>
</dbReference>
<dbReference type="Gene3D" id="3.40.50.720">
    <property type="entry name" value="NAD(P)-binding Rossmann-like Domain"/>
    <property type="match status" value="1"/>
</dbReference>
<dbReference type="PROSITE" id="PS51677">
    <property type="entry name" value="NODB"/>
    <property type="match status" value="1"/>
</dbReference>
<dbReference type="AlphaFoldDB" id="A0A8H6PZW2"/>
<dbReference type="Pfam" id="PF01522">
    <property type="entry name" value="Polysacc_deac_1"/>
    <property type="match status" value="1"/>
</dbReference>
<dbReference type="SUPFAM" id="SSF88713">
    <property type="entry name" value="Glycoside hydrolase/deacetylase"/>
    <property type="match status" value="1"/>
</dbReference>
<dbReference type="CDD" id="cd05233">
    <property type="entry name" value="SDR_c"/>
    <property type="match status" value="1"/>
</dbReference>
<accession>A0A8H6PZW2</accession>
<dbReference type="PANTHER" id="PTHR47561:SF2">
    <property type="entry name" value="HYPOTHETICAL POLYSACCHARIDE DEACETYLASE (EUROFUNG)"/>
    <property type="match status" value="1"/>
</dbReference>
<dbReference type="OrthoDB" id="504708at2759"/>
<dbReference type="GO" id="GO:0005975">
    <property type="term" value="P:carbohydrate metabolic process"/>
    <property type="evidence" value="ECO:0007669"/>
    <property type="project" value="InterPro"/>
</dbReference>
<evidence type="ECO:0000259" key="2">
    <source>
        <dbReference type="PROSITE" id="PS51677"/>
    </source>
</evidence>
<dbReference type="InterPro" id="IPR002509">
    <property type="entry name" value="NODB_dom"/>
</dbReference>
<dbReference type="EMBL" id="JACBAE010001331">
    <property type="protein sequence ID" value="KAF7164446.1"/>
    <property type="molecule type" value="Genomic_DNA"/>
</dbReference>
<dbReference type="InterPro" id="IPR036291">
    <property type="entry name" value="NAD(P)-bd_dom_sf"/>
</dbReference>
<dbReference type="PRINTS" id="PR00081">
    <property type="entry name" value="GDHRDH"/>
</dbReference>
<organism evidence="3 4">
    <name type="scientific">Aspergillus felis</name>
    <dbReference type="NCBI Taxonomy" id="1287682"/>
    <lineage>
        <taxon>Eukaryota</taxon>
        <taxon>Fungi</taxon>
        <taxon>Dikarya</taxon>
        <taxon>Ascomycota</taxon>
        <taxon>Pezizomycotina</taxon>
        <taxon>Eurotiomycetes</taxon>
        <taxon>Eurotiomycetidae</taxon>
        <taxon>Eurotiales</taxon>
        <taxon>Aspergillaceae</taxon>
        <taxon>Aspergillus</taxon>
        <taxon>Aspergillus subgen. Fumigati</taxon>
    </lineage>
</organism>
<protein>
    <recommendedName>
        <fullName evidence="2">NodB homology domain-containing protein</fullName>
    </recommendedName>
</protein>
<dbReference type="GO" id="GO:0016810">
    <property type="term" value="F:hydrolase activity, acting on carbon-nitrogen (but not peptide) bonds"/>
    <property type="evidence" value="ECO:0007669"/>
    <property type="project" value="InterPro"/>
</dbReference>
<dbReference type="Pfam" id="PF13561">
    <property type="entry name" value="adh_short_C2"/>
    <property type="match status" value="1"/>
</dbReference>
<dbReference type="PANTHER" id="PTHR47561">
    <property type="entry name" value="POLYSACCHARIDE DEACETYLASE FAMILY PROTEIN (AFU_ORTHOLOGUE AFUA_6G05030)"/>
    <property type="match status" value="1"/>
</dbReference>
<evidence type="ECO:0000313" key="4">
    <source>
        <dbReference type="Proteomes" id="UP000654922"/>
    </source>
</evidence>
<comment type="caution">
    <text evidence="3">The sequence shown here is derived from an EMBL/GenBank/DDBJ whole genome shotgun (WGS) entry which is preliminary data.</text>
</comment>
<dbReference type="Proteomes" id="UP000654922">
    <property type="component" value="Unassembled WGS sequence"/>
</dbReference>
<evidence type="ECO:0000313" key="3">
    <source>
        <dbReference type="EMBL" id="KAF7164446.1"/>
    </source>
</evidence>
<reference evidence="3" key="1">
    <citation type="submission" date="2020-06" db="EMBL/GenBank/DDBJ databases">
        <title>Draft genome sequences of strains closely related to Aspergillus parafelis and Aspergillus hiratsukae.</title>
        <authorList>
            <person name="Dos Santos R.A.C."/>
            <person name="Rivero-Menendez O."/>
            <person name="Steenwyk J.L."/>
            <person name="Mead M.E."/>
            <person name="Goldman G.H."/>
            <person name="Alastruey-Izquierdo A."/>
            <person name="Rokas A."/>
        </authorList>
    </citation>
    <scope>NUCLEOTIDE SEQUENCE</scope>
    <source>
        <strain evidence="3">CNM-CM5623</strain>
    </source>
</reference>
<sequence length="639" mass="71449">MSGELSPSFLGLEGLHVFITGAAGGIGQRAVQEFLEIDKAECTLRRNFRQRECDRFCNAHWPGLVDEPHQGCKVTAYDLRPFEVPDTIGESYSRLNIQPGDISDEESIRSGIALAVKRFGPINILIANAGITDESHEYPIWELALETWEKTYSVNVRGTFLTIKHFLRAARTAQQTLGKELDNLAIVVTGSETGVFGQEGHAEYASGKAGLQYGLVKSVKNEIVRLNSRARINAVAPGWVDTPMIEGRLDDPKELWAEAQATVPLKKIAKPEDIARTMAFLASHRAAGHITGQCLSVDGGMEGRLLWKKSDPSNPNPNPETTSLAQIPSIPRTLPPPKRNKIRIAVSIDLDAVSGWLGTGHHPDNILADYSSGFFAAKVGVPRLLRMLKKLNIADRCTWFIPGHSAESFPEEVAQVVASGAEIGLHGYAHEGAYQMTVQQERDVLVKCIDIATKLTGKKPAGYRAPLYQLRESTLDLLEEFGFEYDASLTDHDCHPFFAPRRPQLQPIDFSQPASTWMHPIPREPGAKSDRRPLVCVPCNWYMEDMTPMQFLPHTPNSHGYTDVRVIENMWRDRFLWIRENEEEPIFPVLMHPDTSGMAHVIGMVERLLGWVQGWGDEVEFCQTGEIARWFREREMKKA</sequence>
<feature type="region of interest" description="Disordered" evidence="1">
    <location>
        <begin position="307"/>
        <end position="336"/>
    </location>
</feature>
<dbReference type="Gene3D" id="3.20.20.370">
    <property type="entry name" value="Glycoside hydrolase/deacetylase"/>
    <property type="match status" value="1"/>
</dbReference>
<name>A0A8H6PZW2_9EURO</name>
<gene>
    <name evidence="3" type="ORF">CNMCM5623_008993</name>
</gene>
<evidence type="ECO:0000256" key="1">
    <source>
        <dbReference type="SAM" id="MobiDB-lite"/>
    </source>
</evidence>
<dbReference type="InterPro" id="IPR037950">
    <property type="entry name" value="PgdA-like"/>
</dbReference>
<proteinExistence type="predicted"/>
<dbReference type="SUPFAM" id="SSF51735">
    <property type="entry name" value="NAD(P)-binding Rossmann-fold domains"/>
    <property type="match status" value="1"/>
</dbReference>
<dbReference type="InterPro" id="IPR011330">
    <property type="entry name" value="Glyco_hydro/deAcase_b/a-brl"/>
</dbReference>
<dbReference type="InterPro" id="IPR002347">
    <property type="entry name" value="SDR_fam"/>
</dbReference>